<keyword evidence="2" id="KW-0805">Transcription regulation</keyword>
<dbReference type="CDD" id="cd17535">
    <property type="entry name" value="REC_NarL-like"/>
    <property type="match status" value="1"/>
</dbReference>
<feature type="domain" description="HTH luxR-type" evidence="6">
    <location>
        <begin position="149"/>
        <end position="214"/>
    </location>
</feature>
<evidence type="ECO:0000256" key="3">
    <source>
        <dbReference type="ARBA" id="ARBA00023125"/>
    </source>
</evidence>
<keyword evidence="3" id="KW-0238">DNA-binding</keyword>
<dbReference type="PRINTS" id="PR00038">
    <property type="entry name" value="HTHLUXR"/>
</dbReference>
<dbReference type="EMBL" id="JACDXJ010000001">
    <property type="protein sequence ID" value="MBA1154538.1"/>
    <property type="molecule type" value="Genomic_DNA"/>
</dbReference>
<dbReference type="AlphaFoldDB" id="A0A838BG36"/>
<keyword evidence="1 5" id="KW-0597">Phosphoprotein</keyword>
<gene>
    <name evidence="8" type="ORF">H0S73_00175</name>
</gene>
<dbReference type="PROSITE" id="PS50110">
    <property type="entry name" value="RESPONSE_REGULATORY"/>
    <property type="match status" value="1"/>
</dbReference>
<evidence type="ECO:0000259" key="7">
    <source>
        <dbReference type="PROSITE" id="PS50110"/>
    </source>
</evidence>
<feature type="modified residue" description="4-aspartylphosphate" evidence="5">
    <location>
        <position position="57"/>
    </location>
</feature>
<dbReference type="Proteomes" id="UP000572984">
    <property type="component" value="Unassembled WGS sequence"/>
</dbReference>
<dbReference type="Gene3D" id="3.40.50.2300">
    <property type="match status" value="1"/>
</dbReference>
<dbReference type="SMART" id="SM00421">
    <property type="entry name" value="HTH_LUXR"/>
    <property type="match status" value="1"/>
</dbReference>
<reference evidence="8 9" key="1">
    <citation type="submission" date="2020-07" db="EMBL/GenBank/DDBJ databases">
        <title>Draft genome and description of Microvirga mediterraneensis Marseille-Q2068 sp. nov.</title>
        <authorList>
            <person name="Boxberger M."/>
        </authorList>
    </citation>
    <scope>NUCLEOTIDE SEQUENCE [LARGE SCALE GENOMIC DNA]</scope>
    <source>
        <strain evidence="8 9">Marseille-Q2068</strain>
    </source>
</reference>
<dbReference type="SUPFAM" id="SSF52172">
    <property type="entry name" value="CheY-like"/>
    <property type="match status" value="1"/>
</dbReference>
<dbReference type="GO" id="GO:0006355">
    <property type="term" value="P:regulation of DNA-templated transcription"/>
    <property type="evidence" value="ECO:0007669"/>
    <property type="project" value="InterPro"/>
</dbReference>
<dbReference type="Pfam" id="PF00072">
    <property type="entry name" value="Response_reg"/>
    <property type="match status" value="1"/>
</dbReference>
<evidence type="ECO:0000259" key="6">
    <source>
        <dbReference type="PROSITE" id="PS50043"/>
    </source>
</evidence>
<evidence type="ECO:0000256" key="5">
    <source>
        <dbReference type="PROSITE-ProRule" id="PRU00169"/>
    </source>
</evidence>
<proteinExistence type="predicted"/>
<dbReference type="GO" id="GO:0003677">
    <property type="term" value="F:DNA binding"/>
    <property type="evidence" value="ECO:0007669"/>
    <property type="project" value="UniProtKB-KW"/>
</dbReference>
<evidence type="ECO:0000256" key="4">
    <source>
        <dbReference type="ARBA" id="ARBA00023163"/>
    </source>
</evidence>
<evidence type="ECO:0000256" key="2">
    <source>
        <dbReference type="ARBA" id="ARBA00023015"/>
    </source>
</evidence>
<evidence type="ECO:0000313" key="9">
    <source>
        <dbReference type="Proteomes" id="UP000572984"/>
    </source>
</evidence>
<dbReference type="SMART" id="SM00448">
    <property type="entry name" value="REC"/>
    <property type="match status" value="1"/>
</dbReference>
<evidence type="ECO:0000256" key="1">
    <source>
        <dbReference type="ARBA" id="ARBA00022553"/>
    </source>
</evidence>
<dbReference type="PROSITE" id="PS50043">
    <property type="entry name" value="HTH_LUXR_2"/>
    <property type="match status" value="1"/>
</dbReference>
<dbReference type="InterPro" id="IPR058245">
    <property type="entry name" value="NreC/VraR/RcsB-like_REC"/>
</dbReference>
<dbReference type="InterPro" id="IPR011006">
    <property type="entry name" value="CheY-like_superfamily"/>
</dbReference>
<dbReference type="CDD" id="cd06170">
    <property type="entry name" value="LuxR_C_like"/>
    <property type="match status" value="1"/>
</dbReference>
<dbReference type="PANTHER" id="PTHR43214:SF41">
    <property type="entry name" value="NITRATE_NITRITE RESPONSE REGULATOR PROTEIN NARP"/>
    <property type="match status" value="1"/>
</dbReference>
<dbReference type="InterPro" id="IPR039420">
    <property type="entry name" value="WalR-like"/>
</dbReference>
<dbReference type="PANTHER" id="PTHR43214">
    <property type="entry name" value="TWO-COMPONENT RESPONSE REGULATOR"/>
    <property type="match status" value="1"/>
</dbReference>
<dbReference type="Pfam" id="PF00196">
    <property type="entry name" value="GerE"/>
    <property type="match status" value="1"/>
</dbReference>
<comment type="caution">
    <text evidence="8">The sequence shown here is derived from an EMBL/GenBank/DDBJ whole genome shotgun (WGS) entry which is preliminary data.</text>
</comment>
<sequence>MQPRIRVGVVDDHPLYRDGVVFALESEPDIEVVGEGKSAQDALQIAQDHAPDVILLDMNMPGGGINAVAKIAQRCPATKTLMLTVVDDEDEVRSALRKGAKGYLLKGTGSSELVNAIRSIHQGQNYVSPSFAAQLIMARGVGESTSSGSQRRFPELSDREEQILMLILQGLSNRVIGDELGLTEKTVKGYVTSVMDKLQVRNRVEAAMLASDRISGKR</sequence>
<feature type="domain" description="Response regulatory" evidence="7">
    <location>
        <begin position="6"/>
        <end position="121"/>
    </location>
</feature>
<organism evidence="8 9">
    <name type="scientific">Microvirga mediterraneensis</name>
    <dbReference type="NCBI Taxonomy" id="2754695"/>
    <lineage>
        <taxon>Bacteria</taxon>
        <taxon>Pseudomonadati</taxon>
        <taxon>Pseudomonadota</taxon>
        <taxon>Alphaproteobacteria</taxon>
        <taxon>Hyphomicrobiales</taxon>
        <taxon>Methylobacteriaceae</taxon>
        <taxon>Microvirga</taxon>
    </lineage>
</organism>
<protein>
    <submittedName>
        <fullName evidence="8">Response regulator transcription factor</fullName>
    </submittedName>
</protein>
<keyword evidence="9" id="KW-1185">Reference proteome</keyword>
<evidence type="ECO:0000313" key="8">
    <source>
        <dbReference type="EMBL" id="MBA1154538.1"/>
    </source>
</evidence>
<dbReference type="RefSeq" id="WP_181050240.1">
    <property type="nucleotide sequence ID" value="NZ_JACDXJ010000001.1"/>
</dbReference>
<keyword evidence="4" id="KW-0804">Transcription</keyword>
<dbReference type="InterPro" id="IPR001789">
    <property type="entry name" value="Sig_transdc_resp-reg_receiver"/>
</dbReference>
<dbReference type="InterPro" id="IPR016032">
    <property type="entry name" value="Sig_transdc_resp-reg_C-effctor"/>
</dbReference>
<dbReference type="PROSITE" id="PS00622">
    <property type="entry name" value="HTH_LUXR_1"/>
    <property type="match status" value="1"/>
</dbReference>
<dbReference type="GO" id="GO:0000160">
    <property type="term" value="P:phosphorelay signal transduction system"/>
    <property type="evidence" value="ECO:0007669"/>
    <property type="project" value="InterPro"/>
</dbReference>
<dbReference type="InterPro" id="IPR000792">
    <property type="entry name" value="Tscrpt_reg_LuxR_C"/>
</dbReference>
<dbReference type="SUPFAM" id="SSF46894">
    <property type="entry name" value="C-terminal effector domain of the bipartite response regulators"/>
    <property type="match status" value="1"/>
</dbReference>
<accession>A0A838BG36</accession>
<name>A0A838BG36_9HYPH</name>